<gene>
    <name evidence="1" type="ORF">M378DRAFT_157613</name>
</gene>
<name>A0A0C2X503_AMAMK</name>
<organism evidence="1 2">
    <name type="scientific">Amanita muscaria (strain Koide BX008)</name>
    <dbReference type="NCBI Taxonomy" id="946122"/>
    <lineage>
        <taxon>Eukaryota</taxon>
        <taxon>Fungi</taxon>
        <taxon>Dikarya</taxon>
        <taxon>Basidiomycota</taxon>
        <taxon>Agaricomycotina</taxon>
        <taxon>Agaricomycetes</taxon>
        <taxon>Agaricomycetidae</taxon>
        <taxon>Agaricales</taxon>
        <taxon>Pluteineae</taxon>
        <taxon>Amanitaceae</taxon>
        <taxon>Amanita</taxon>
    </lineage>
</organism>
<protein>
    <submittedName>
        <fullName evidence="1">Uncharacterized protein</fullName>
    </submittedName>
</protein>
<dbReference type="InParanoid" id="A0A0C2X503"/>
<evidence type="ECO:0000313" key="1">
    <source>
        <dbReference type="EMBL" id="KIL69352.1"/>
    </source>
</evidence>
<dbReference type="OrthoDB" id="2591449at2759"/>
<evidence type="ECO:0000313" key="2">
    <source>
        <dbReference type="Proteomes" id="UP000054549"/>
    </source>
</evidence>
<keyword evidence="2" id="KW-1185">Reference proteome</keyword>
<sequence length="96" mass="10231">MPYDVVAERGPGNPLFPSNFARLALGPTLRANNPSLRTPIAPPPSRYTPGVTLHSGAFTTTGVLGHKARSQSWAMPLRDAESEYALVGRIESSVGE</sequence>
<dbReference type="STRING" id="946122.A0A0C2X503"/>
<dbReference type="HOGENOM" id="CLU_2359262_0_0_1"/>
<accession>A0A0C2X503</accession>
<dbReference type="EMBL" id="KN818226">
    <property type="protein sequence ID" value="KIL69352.1"/>
    <property type="molecule type" value="Genomic_DNA"/>
</dbReference>
<dbReference type="AlphaFoldDB" id="A0A0C2X503"/>
<reference evidence="1 2" key="1">
    <citation type="submission" date="2014-04" db="EMBL/GenBank/DDBJ databases">
        <title>Evolutionary Origins and Diversification of the Mycorrhizal Mutualists.</title>
        <authorList>
            <consortium name="DOE Joint Genome Institute"/>
            <consortium name="Mycorrhizal Genomics Consortium"/>
            <person name="Kohler A."/>
            <person name="Kuo A."/>
            <person name="Nagy L.G."/>
            <person name="Floudas D."/>
            <person name="Copeland A."/>
            <person name="Barry K.W."/>
            <person name="Cichocki N."/>
            <person name="Veneault-Fourrey C."/>
            <person name="LaButti K."/>
            <person name="Lindquist E.A."/>
            <person name="Lipzen A."/>
            <person name="Lundell T."/>
            <person name="Morin E."/>
            <person name="Murat C."/>
            <person name="Riley R."/>
            <person name="Ohm R."/>
            <person name="Sun H."/>
            <person name="Tunlid A."/>
            <person name="Henrissat B."/>
            <person name="Grigoriev I.V."/>
            <person name="Hibbett D.S."/>
            <person name="Martin F."/>
        </authorList>
    </citation>
    <scope>NUCLEOTIDE SEQUENCE [LARGE SCALE GENOMIC DNA]</scope>
    <source>
        <strain evidence="1 2">Koide BX008</strain>
    </source>
</reference>
<dbReference type="Proteomes" id="UP000054549">
    <property type="component" value="Unassembled WGS sequence"/>
</dbReference>
<proteinExistence type="predicted"/>